<evidence type="ECO:0000313" key="1">
    <source>
        <dbReference type="EMBL" id="MBB3940441.1"/>
    </source>
</evidence>
<comment type="caution">
    <text evidence="1">The sequence shown here is derived from an EMBL/GenBank/DDBJ whole genome shotgun (WGS) entry which is preliminary data.</text>
</comment>
<gene>
    <name evidence="1" type="ORF">GGR39_002098</name>
</gene>
<sequence>MRSFTAFDIATALAPGELDRGGGGDFTVLARGGAETLPPQFDARHLVERH</sequence>
<accession>A0A7W6FYP3</accession>
<proteinExistence type="predicted"/>
<dbReference type="RefSeq" id="WP_183617131.1">
    <property type="nucleotide sequence ID" value="NZ_JACIDY010000004.1"/>
</dbReference>
<organism evidence="1 2">
    <name type="scientific">Novosphingobium fluoreni</name>
    <dbReference type="NCBI Taxonomy" id="1391222"/>
    <lineage>
        <taxon>Bacteria</taxon>
        <taxon>Pseudomonadati</taxon>
        <taxon>Pseudomonadota</taxon>
        <taxon>Alphaproteobacteria</taxon>
        <taxon>Sphingomonadales</taxon>
        <taxon>Sphingomonadaceae</taxon>
        <taxon>Novosphingobium</taxon>
    </lineage>
</organism>
<dbReference type="AlphaFoldDB" id="A0A7W6FYP3"/>
<evidence type="ECO:0000313" key="2">
    <source>
        <dbReference type="Proteomes" id="UP000561459"/>
    </source>
</evidence>
<dbReference type="EMBL" id="JACIDY010000004">
    <property type="protein sequence ID" value="MBB3940441.1"/>
    <property type="molecule type" value="Genomic_DNA"/>
</dbReference>
<keyword evidence="2" id="KW-1185">Reference proteome</keyword>
<protein>
    <submittedName>
        <fullName evidence="1">Uncharacterized protein</fullName>
    </submittedName>
</protein>
<name>A0A7W6FYP3_9SPHN</name>
<dbReference type="Proteomes" id="UP000561459">
    <property type="component" value="Unassembled WGS sequence"/>
</dbReference>
<reference evidence="1 2" key="1">
    <citation type="submission" date="2020-08" db="EMBL/GenBank/DDBJ databases">
        <title>Genomic Encyclopedia of Type Strains, Phase IV (KMG-IV): sequencing the most valuable type-strain genomes for metagenomic binning, comparative biology and taxonomic classification.</title>
        <authorList>
            <person name="Goeker M."/>
        </authorList>
    </citation>
    <scope>NUCLEOTIDE SEQUENCE [LARGE SCALE GENOMIC DNA]</scope>
    <source>
        <strain evidence="1 2">DSM 27568</strain>
    </source>
</reference>